<dbReference type="InterPro" id="IPR050330">
    <property type="entry name" value="Bact_OuterMem_StrucFunc"/>
</dbReference>
<evidence type="ECO:0000256" key="3">
    <source>
        <dbReference type="SAM" id="SignalP"/>
    </source>
</evidence>
<feature type="region of interest" description="Disordered" evidence="2">
    <location>
        <begin position="25"/>
        <end position="51"/>
    </location>
</feature>
<dbReference type="PROSITE" id="PS51123">
    <property type="entry name" value="OMPA_2"/>
    <property type="match status" value="1"/>
</dbReference>
<dbReference type="InterPro" id="IPR036737">
    <property type="entry name" value="OmpA-like_sf"/>
</dbReference>
<evidence type="ECO:0000256" key="2">
    <source>
        <dbReference type="SAM" id="MobiDB-lite"/>
    </source>
</evidence>
<dbReference type="GO" id="GO:0016020">
    <property type="term" value="C:membrane"/>
    <property type="evidence" value="ECO:0007669"/>
    <property type="project" value="UniProtKB-UniRule"/>
</dbReference>
<sequence>MKRVRTALLLAGPVLLLSACEPRPNVMPSMEPPGPAPSQPLPQQHPKPPMPPVVSAGPLTQAGVEVYMDAQEADLRSYLRGQGVPVARRGNEIVLTVLTDRLFAGQALSDWGDSFARAVAQVTAHFDRTALDIACYTDAKGAEADNLALSQKRAKSLADAFRGYGIAGSRLKAEGLGATNPRGTDPNAARNRRIEIRISPRPSN</sequence>
<feature type="signal peptide" evidence="3">
    <location>
        <begin position="1"/>
        <end position="19"/>
    </location>
</feature>
<dbReference type="SUPFAM" id="SSF103088">
    <property type="entry name" value="OmpA-like"/>
    <property type="match status" value="1"/>
</dbReference>
<evidence type="ECO:0000313" key="5">
    <source>
        <dbReference type="EMBL" id="NIK87223.1"/>
    </source>
</evidence>
<dbReference type="EMBL" id="JAASRM010000001">
    <property type="protein sequence ID" value="NIK87223.1"/>
    <property type="molecule type" value="Genomic_DNA"/>
</dbReference>
<accession>A0A846MV37</accession>
<proteinExistence type="predicted"/>
<dbReference type="Pfam" id="PF00691">
    <property type="entry name" value="OmpA"/>
    <property type="match status" value="1"/>
</dbReference>
<organism evidence="5 6">
    <name type="scientific">Rhizomicrobium palustre</name>
    <dbReference type="NCBI Taxonomy" id="189966"/>
    <lineage>
        <taxon>Bacteria</taxon>
        <taxon>Pseudomonadati</taxon>
        <taxon>Pseudomonadota</taxon>
        <taxon>Alphaproteobacteria</taxon>
        <taxon>Micropepsales</taxon>
        <taxon>Micropepsaceae</taxon>
        <taxon>Rhizomicrobium</taxon>
    </lineage>
</organism>
<feature type="compositionally biased region" description="Pro residues" evidence="2">
    <location>
        <begin position="30"/>
        <end position="51"/>
    </location>
</feature>
<dbReference type="RefSeq" id="WP_344099755.1">
    <property type="nucleotide sequence ID" value="NZ_BAAADC010000001.1"/>
</dbReference>
<evidence type="ECO:0000256" key="1">
    <source>
        <dbReference type="PROSITE-ProRule" id="PRU00473"/>
    </source>
</evidence>
<protein>
    <submittedName>
        <fullName evidence="5">Outer membrane protein OmpA-like peptidoglycan-associated protein</fullName>
    </submittedName>
</protein>
<comment type="caution">
    <text evidence="5">The sequence shown here is derived from an EMBL/GenBank/DDBJ whole genome shotgun (WGS) entry which is preliminary data.</text>
</comment>
<feature type="chain" id="PRO_5032716098" evidence="3">
    <location>
        <begin position="20"/>
        <end position="204"/>
    </location>
</feature>
<dbReference type="CDD" id="cd07185">
    <property type="entry name" value="OmpA_C-like"/>
    <property type="match status" value="1"/>
</dbReference>
<gene>
    <name evidence="5" type="ORF">FHS83_000541</name>
</gene>
<dbReference type="PANTHER" id="PTHR30329:SF21">
    <property type="entry name" value="LIPOPROTEIN YIAD-RELATED"/>
    <property type="match status" value="1"/>
</dbReference>
<keyword evidence="3" id="KW-0732">Signal</keyword>
<evidence type="ECO:0000259" key="4">
    <source>
        <dbReference type="PROSITE" id="PS51123"/>
    </source>
</evidence>
<dbReference type="PROSITE" id="PS51257">
    <property type="entry name" value="PROKAR_LIPOPROTEIN"/>
    <property type="match status" value="1"/>
</dbReference>
<keyword evidence="1" id="KW-0472">Membrane</keyword>
<feature type="domain" description="OmpA-like" evidence="4">
    <location>
        <begin position="90"/>
        <end position="202"/>
    </location>
</feature>
<name>A0A846MV37_9PROT</name>
<dbReference type="AlphaFoldDB" id="A0A846MV37"/>
<dbReference type="Gene3D" id="3.30.1330.60">
    <property type="entry name" value="OmpA-like domain"/>
    <property type="match status" value="1"/>
</dbReference>
<dbReference type="PANTHER" id="PTHR30329">
    <property type="entry name" value="STATOR ELEMENT OF FLAGELLAR MOTOR COMPLEX"/>
    <property type="match status" value="1"/>
</dbReference>
<evidence type="ECO:0000313" key="6">
    <source>
        <dbReference type="Proteomes" id="UP000570514"/>
    </source>
</evidence>
<keyword evidence="6" id="KW-1185">Reference proteome</keyword>
<dbReference type="InterPro" id="IPR006665">
    <property type="entry name" value="OmpA-like"/>
</dbReference>
<dbReference type="Proteomes" id="UP000570514">
    <property type="component" value="Unassembled WGS sequence"/>
</dbReference>
<reference evidence="5 6" key="1">
    <citation type="submission" date="2020-03" db="EMBL/GenBank/DDBJ databases">
        <title>Genomic Encyclopedia of Type Strains, Phase IV (KMG-IV): sequencing the most valuable type-strain genomes for metagenomic binning, comparative biology and taxonomic classification.</title>
        <authorList>
            <person name="Goeker M."/>
        </authorList>
    </citation>
    <scope>NUCLEOTIDE SEQUENCE [LARGE SCALE GENOMIC DNA]</scope>
    <source>
        <strain evidence="5 6">DSM 19867</strain>
    </source>
</reference>